<dbReference type="InterPro" id="IPR023393">
    <property type="entry name" value="START-like_dom_sf"/>
</dbReference>
<dbReference type="Proteomes" id="UP001162031">
    <property type="component" value="Unassembled WGS sequence"/>
</dbReference>
<sequence length="392" mass="43618">MGNDRFVVNPFEEFLLSPSDKKSLKDFGDNFINANVETYEAFIAENRVSVNPTAWKLVKSKGETRVYRERRPVQKATYPKSLMTGVTWGTVDDVMFGALNPTLESMRIKASYVDDMSGGAVLASLEMPSVHEPFKSMTVKWMELDLPFAKTPLVKNRDYVFLESTNTASLSTGERVGVMVFHSVSFPQAKALPGRIRANMSTCCIFRQIGPDTVEVYGSGVTDPGGDRIQKLVMPTIATGYLSTLKYAHCSNMKKLVWLLEQRYALAKDVGLRARPGVCIMCTSSAMATLRVGDYSKSQRDTCKLCNGYLCRACRSPCPLTFVGADLQLQQRNVTFCGLCRLRVRKMSPIDVAKEHAVLYGRQAASLIDTELTTRTASSSDVMLKRARNLDR</sequence>
<comment type="caution">
    <text evidence="1">The sequence shown here is derived from an EMBL/GenBank/DDBJ whole genome shotgun (WGS) entry which is preliminary data.</text>
</comment>
<evidence type="ECO:0008006" key="3">
    <source>
        <dbReference type="Google" id="ProtNLM"/>
    </source>
</evidence>
<evidence type="ECO:0000313" key="2">
    <source>
        <dbReference type="Proteomes" id="UP001162031"/>
    </source>
</evidence>
<accession>A0AAV0TTH6</accession>
<gene>
    <name evidence="1" type="ORF">HBR001_LOCUS4018</name>
</gene>
<protein>
    <recommendedName>
        <fullName evidence="3">FYVE-type domain-containing protein</fullName>
    </recommendedName>
</protein>
<dbReference type="PANTHER" id="PTHR13510">
    <property type="entry name" value="FYVE-FINGER-CONTAINING RAB5 EFFECTOR PROTEIN RABENOSYN-5-RELATED"/>
    <property type="match status" value="1"/>
</dbReference>
<organism evidence="1 2">
    <name type="scientific">Hyaloperonospora brassicae</name>
    <name type="common">Brassica downy mildew</name>
    <name type="synonym">Peronospora brassicae</name>
    <dbReference type="NCBI Taxonomy" id="162125"/>
    <lineage>
        <taxon>Eukaryota</taxon>
        <taxon>Sar</taxon>
        <taxon>Stramenopiles</taxon>
        <taxon>Oomycota</taxon>
        <taxon>Peronosporomycetes</taxon>
        <taxon>Peronosporales</taxon>
        <taxon>Peronosporaceae</taxon>
        <taxon>Hyaloperonospora</taxon>
    </lineage>
</organism>
<dbReference type="Gene3D" id="3.30.530.20">
    <property type="match status" value="1"/>
</dbReference>
<evidence type="ECO:0000313" key="1">
    <source>
        <dbReference type="EMBL" id="CAI5727145.1"/>
    </source>
</evidence>
<proteinExistence type="predicted"/>
<dbReference type="PANTHER" id="PTHR13510:SF44">
    <property type="entry name" value="RABENOSYN-5"/>
    <property type="match status" value="1"/>
</dbReference>
<dbReference type="AlphaFoldDB" id="A0AAV0TTH6"/>
<keyword evidence="2" id="KW-1185">Reference proteome</keyword>
<dbReference type="SUPFAM" id="SSF55961">
    <property type="entry name" value="Bet v1-like"/>
    <property type="match status" value="1"/>
</dbReference>
<dbReference type="EMBL" id="CANTFL010000740">
    <property type="protein sequence ID" value="CAI5727145.1"/>
    <property type="molecule type" value="Genomic_DNA"/>
</dbReference>
<reference evidence="1" key="1">
    <citation type="submission" date="2022-12" db="EMBL/GenBank/DDBJ databases">
        <authorList>
            <person name="Webb A."/>
        </authorList>
    </citation>
    <scope>NUCLEOTIDE SEQUENCE</scope>
    <source>
        <strain evidence="1">Hp1</strain>
    </source>
</reference>
<dbReference type="InterPro" id="IPR052727">
    <property type="entry name" value="Rab4/Rab5_effector"/>
</dbReference>
<name>A0AAV0TTH6_HYABA</name>